<evidence type="ECO:0000256" key="8">
    <source>
        <dbReference type="SAM" id="MobiDB-lite"/>
    </source>
</evidence>
<keyword evidence="2" id="KW-0813">Transport</keyword>
<dbReference type="InterPro" id="IPR017871">
    <property type="entry name" value="ABC_transporter-like_CS"/>
</dbReference>
<dbReference type="Pfam" id="PF00664">
    <property type="entry name" value="ABC_membrane"/>
    <property type="match status" value="1"/>
</dbReference>
<dbReference type="GeneID" id="36560583"/>
<evidence type="ECO:0000256" key="2">
    <source>
        <dbReference type="ARBA" id="ARBA00022448"/>
    </source>
</evidence>
<dbReference type="EMBL" id="MSFO01000002">
    <property type="protein sequence ID" value="PLB52013.1"/>
    <property type="molecule type" value="Genomic_DNA"/>
</dbReference>
<dbReference type="OrthoDB" id="4506394at2759"/>
<accession>A0A2I2GGK8</accession>
<dbReference type="InterPro" id="IPR050173">
    <property type="entry name" value="ABC_transporter_C-like"/>
</dbReference>
<keyword evidence="7 9" id="KW-0472">Membrane</keyword>
<dbReference type="GO" id="GO:0005524">
    <property type="term" value="F:ATP binding"/>
    <property type="evidence" value="ECO:0007669"/>
    <property type="project" value="UniProtKB-KW"/>
</dbReference>
<dbReference type="PANTHER" id="PTHR24223">
    <property type="entry name" value="ATP-BINDING CASSETTE SUB-FAMILY C"/>
    <property type="match status" value="1"/>
</dbReference>
<evidence type="ECO:0000256" key="1">
    <source>
        <dbReference type="ARBA" id="ARBA00004141"/>
    </source>
</evidence>
<evidence type="ECO:0000256" key="7">
    <source>
        <dbReference type="ARBA" id="ARBA00023136"/>
    </source>
</evidence>
<dbReference type="InterPro" id="IPR044746">
    <property type="entry name" value="ABCC_6TM_D1"/>
</dbReference>
<comment type="subcellular location">
    <subcellularLocation>
        <location evidence="1">Membrane</location>
        <topology evidence="1">Multi-pass membrane protein</topology>
    </subcellularLocation>
</comment>
<dbReference type="PROSITE" id="PS00211">
    <property type="entry name" value="ABC_TRANSPORTER_1"/>
    <property type="match status" value="1"/>
</dbReference>
<keyword evidence="13" id="KW-1185">Reference proteome</keyword>
<dbReference type="PROSITE" id="PS50893">
    <property type="entry name" value="ABC_TRANSPORTER_2"/>
    <property type="match status" value="1"/>
</dbReference>
<name>A0A2I2GGK8_9EURO</name>
<dbReference type="SUPFAM" id="SSF52540">
    <property type="entry name" value="P-loop containing nucleoside triphosphate hydrolases"/>
    <property type="match status" value="2"/>
</dbReference>
<dbReference type="InterPro" id="IPR003593">
    <property type="entry name" value="AAA+_ATPase"/>
</dbReference>
<evidence type="ECO:0000313" key="13">
    <source>
        <dbReference type="Proteomes" id="UP000234275"/>
    </source>
</evidence>
<dbReference type="GO" id="GO:0016020">
    <property type="term" value="C:membrane"/>
    <property type="evidence" value="ECO:0007669"/>
    <property type="project" value="UniProtKB-SubCell"/>
</dbReference>
<feature type="transmembrane region" description="Helical" evidence="9">
    <location>
        <begin position="463"/>
        <end position="492"/>
    </location>
</feature>
<evidence type="ECO:0000313" key="12">
    <source>
        <dbReference type="EMBL" id="PLB52013.1"/>
    </source>
</evidence>
<feature type="region of interest" description="Disordered" evidence="8">
    <location>
        <begin position="982"/>
        <end position="1006"/>
    </location>
</feature>
<feature type="domain" description="ABC transporter" evidence="10">
    <location>
        <begin position="575"/>
        <end position="803"/>
    </location>
</feature>
<dbReference type="CDD" id="cd18579">
    <property type="entry name" value="ABC_6TM_ABCC_D1"/>
    <property type="match status" value="1"/>
</dbReference>
<dbReference type="Gene3D" id="1.20.1560.10">
    <property type="entry name" value="ABC transporter type 1, transmembrane domain"/>
    <property type="match status" value="2"/>
</dbReference>
<keyword evidence="5" id="KW-0067">ATP-binding</keyword>
<feature type="domain" description="ABC transmembrane type-1" evidence="11">
    <location>
        <begin position="252"/>
        <end position="531"/>
    </location>
</feature>
<comment type="caution">
    <text evidence="12">The sequence shown here is derived from an EMBL/GenBank/DDBJ whole genome shotgun (WGS) entry which is preliminary data.</text>
</comment>
<protein>
    <submittedName>
        <fullName evidence="12">P-loop containing nucleoside triphosphate hydrolase protein</fullName>
    </submittedName>
</protein>
<dbReference type="GO" id="GO:0016887">
    <property type="term" value="F:ATP hydrolysis activity"/>
    <property type="evidence" value="ECO:0007669"/>
    <property type="project" value="InterPro"/>
</dbReference>
<evidence type="ECO:0000256" key="4">
    <source>
        <dbReference type="ARBA" id="ARBA00022741"/>
    </source>
</evidence>
<feature type="compositionally biased region" description="Low complexity" evidence="8">
    <location>
        <begin position="994"/>
        <end position="1003"/>
    </location>
</feature>
<dbReference type="RefSeq" id="XP_024707315.1">
    <property type="nucleotide sequence ID" value="XM_024852885.1"/>
</dbReference>
<feature type="transmembrane region" description="Helical" evidence="9">
    <location>
        <begin position="378"/>
        <end position="400"/>
    </location>
</feature>
<dbReference type="AlphaFoldDB" id="A0A2I2GGK8"/>
<dbReference type="InterPro" id="IPR027417">
    <property type="entry name" value="P-loop_NTPase"/>
</dbReference>
<feature type="transmembrane region" description="Helical" evidence="9">
    <location>
        <begin position="841"/>
        <end position="865"/>
    </location>
</feature>
<dbReference type="Pfam" id="PF00005">
    <property type="entry name" value="ABC_tran"/>
    <property type="match status" value="1"/>
</dbReference>
<dbReference type="SMART" id="SM00382">
    <property type="entry name" value="AAA"/>
    <property type="match status" value="2"/>
</dbReference>
<keyword evidence="4" id="KW-0547">Nucleotide-binding</keyword>
<keyword evidence="12" id="KW-0378">Hydrolase</keyword>
<evidence type="ECO:0000259" key="10">
    <source>
        <dbReference type="PROSITE" id="PS50893"/>
    </source>
</evidence>
<dbReference type="GO" id="GO:0140359">
    <property type="term" value="F:ABC-type transporter activity"/>
    <property type="evidence" value="ECO:0007669"/>
    <property type="project" value="InterPro"/>
</dbReference>
<keyword evidence="6 9" id="KW-1133">Transmembrane helix</keyword>
<reference evidence="12 13" key="1">
    <citation type="submission" date="2016-12" db="EMBL/GenBank/DDBJ databases">
        <title>The genomes of Aspergillus section Nigri reveals drivers in fungal speciation.</title>
        <authorList>
            <consortium name="DOE Joint Genome Institute"/>
            <person name="Vesth T.C."/>
            <person name="Nybo J."/>
            <person name="Theobald S."/>
            <person name="Brandl J."/>
            <person name="Frisvad J.C."/>
            <person name="Nielsen K.F."/>
            <person name="Lyhne E.K."/>
            <person name="Kogle M.E."/>
            <person name="Kuo A."/>
            <person name="Riley R."/>
            <person name="Clum A."/>
            <person name="Nolan M."/>
            <person name="Lipzen A."/>
            <person name="Salamov A."/>
            <person name="Henrissat B."/>
            <person name="Wiebenga A."/>
            <person name="De Vries R.P."/>
            <person name="Grigoriev I.V."/>
            <person name="Mortensen U.H."/>
            <person name="Andersen M.R."/>
            <person name="Baker S.E."/>
        </authorList>
    </citation>
    <scope>NUCLEOTIDE SEQUENCE [LARGE SCALE GENOMIC DNA]</scope>
    <source>
        <strain evidence="12 13">IBT 23096</strain>
    </source>
</reference>
<evidence type="ECO:0000259" key="11">
    <source>
        <dbReference type="PROSITE" id="PS50929"/>
    </source>
</evidence>
<evidence type="ECO:0000256" key="3">
    <source>
        <dbReference type="ARBA" id="ARBA00022692"/>
    </source>
</evidence>
<dbReference type="PANTHER" id="PTHR24223:SF345">
    <property type="entry name" value="ABC MULTIDRUG TRANSPORTER (EUROFUNG)"/>
    <property type="match status" value="1"/>
</dbReference>
<evidence type="ECO:0000256" key="5">
    <source>
        <dbReference type="ARBA" id="ARBA00022840"/>
    </source>
</evidence>
<sequence length="1208" mass="131534">MFTEYPWLNISSSLLSSIFILYAPLEIWRLRGASIKVLPDFQSHIKTVLAVALSGVQLISLASPTVPNSLRDQIPAIASILASSELFVLLRLGHRKTVRPSTSVILYVGLSLIKDLIALTLPSHNLTPIEHSLLLIQVVLEAGLLVAESRSKVQNLHPRYQSLTAEERTGVLGRVFFWWINPVLREGYRDVLVPESLPGVDRALSSKVLRERVIHAWAERSKPETKFTLPLALFKAFRRGFLLPILPRFSLVAFRYSQPVLIGATIDFIQQRGSQDERVDSGYWLVVLTGAIYSGLAISTSVYRHRLNRLQLIIRGALVGLIHARALNAESSPVTNGKALTLMSADVDSVDTAAEMVHETWAQMGEVLVGTALLARQIGWFVGLPLLIIFGCSRMSAYVAKHLQGRQKDWSSATQRRLSMITAVLGGVKSMKILGLEEATRSIVSDLRDREIAMSKRLRWIMVAYNASVLDLIIANALGIFSPVVTLVLFAVSRRGDAVLNPDTVFTSIALLALVTHPANMVMTLITRAVAALANFDRIQTYLLKGSLLDQRVLVPPNSVAEREYNLETGQRLAILMEDVKIQPSPTSQPIMHGLNLGIDRGSIFMCSGAVGSGKSVLASTILGEMAPKEGRIVVADERIGFCSQSVWLPTASIRGAICQGTAKVDNDWYDTVIEACGLSPDLQSLVDKDRTWVGSGGINLSGGQKSRIALARAVYSRCSILVLDDPFSALDGEVEDHVVAALLGPRGLLRDMCTTVFLITNSAQYYPLADKVVLLHDGQAQVLDPRDEIILSRAQISKVNPSQGIKREESKSNSPALADRKRMDYAAADVSRRTGDLALYGYYFGSVGTFSMLLMASYTAIYAFCLTFSSTHIIIAPRSGSTLHARLLGKIMKVPLSYFSTFEIGNVDGIATIRASGWETSFELDNIMALRNTATGAEVGVALNMIIAANTTLLRLVEGWTSLETSLGAVARLRSVDLNTPPEGEDIGNHNLSSSVTSPSTSNPANDGKSTLFLALLRLITPQTGSIKLADIDIATLHPHTVRRRGFIAVPRTREEEDGISVSAFADRGPLYLSCPELLEKPISTFAPLSAGQMQMFALAQALLRVQAVSFQSPSPSAALDPGHDSISANYNSADTGLKPNSKPIVILDEASSALDLETERRMQKLVDELIIQKGFTVILISHREGGLRRGVGLESDVVVLRDGRVC</sequence>
<dbReference type="InterPro" id="IPR003439">
    <property type="entry name" value="ABC_transporter-like_ATP-bd"/>
</dbReference>
<evidence type="ECO:0000256" key="6">
    <source>
        <dbReference type="ARBA" id="ARBA00022989"/>
    </source>
</evidence>
<keyword evidence="3 9" id="KW-0812">Transmembrane</keyword>
<dbReference type="STRING" id="1392250.A0A2I2GGK8"/>
<dbReference type="VEuPathDB" id="FungiDB:P170DRAFT_471926"/>
<gene>
    <name evidence="12" type="ORF">P170DRAFT_471926</name>
</gene>
<proteinExistence type="predicted"/>
<dbReference type="Gene3D" id="3.40.50.300">
    <property type="entry name" value="P-loop containing nucleotide triphosphate hydrolases"/>
    <property type="match status" value="2"/>
</dbReference>
<evidence type="ECO:0000256" key="9">
    <source>
        <dbReference type="SAM" id="Phobius"/>
    </source>
</evidence>
<dbReference type="InterPro" id="IPR036640">
    <property type="entry name" value="ABC1_TM_sf"/>
</dbReference>
<dbReference type="PROSITE" id="PS50929">
    <property type="entry name" value="ABC_TM1F"/>
    <property type="match status" value="1"/>
</dbReference>
<organism evidence="12 13">
    <name type="scientific">Aspergillus steynii IBT 23096</name>
    <dbReference type="NCBI Taxonomy" id="1392250"/>
    <lineage>
        <taxon>Eukaryota</taxon>
        <taxon>Fungi</taxon>
        <taxon>Dikarya</taxon>
        <taxon>Ascomycota</taxon>
        <taxon>Pezizomycotina</taxon>
        <taxon>Eurotiomycetes</taxon>
        <taxon>Eurotiomycetidae</taxon>
        <taxon>Eurotiales</taxon>
        <taxon>Aspergillaceae</taxon>
        <taxon>Aspergillus</taxon>
        <taxon>Aspergillus subgen. Circumdati</taxon>
    </lineage>
</organism>
<dbReference type="Proteomes" id="UP000234275">
    <property type="component" value="Unassembled WGS sequence"/>
</dbReference>
<dbReference type="InterPro" id="IPR011527">
    <property type="entry name" value="ABC1_TM_dom"/>
</dbReference>
<feature type="transmembrane region" description="Helical" evidence="9">
    <location>
        <begin position="504"/>
        <end position="526"/>
    </location>
</feature>
<dbReference type="SUPFAM" id="SSF90123">
    <property type="entry name" value="ABC transporter transmembrane region"/>
    <property type="match status" value="1"/>
</dbReference>